<evidence type="ECO:0000313" key="7">
    <source>
        <dbReference type="Proteomes" id="UP001595976"/>
    </source>
</evidence>
<evidence type="ECO:0000256" key="3">
    <source>
        <dbReference type="ARBA" id="ARBA00023163"/>
    </source>
</evidence>
<keyword evidence="3" id="KW-0804">Transcription</keyword>
<dbReference type="InterPro" id="IPR012318">
    <property type="entry name" value="HTH_CRP"/>
</dbReference>
<evidence type="ECO:0000256" key="1">
    <source>
        <dbReference type="ARBA" id="ARBA00023015"/>
    </source>
</evidence>
<reference evidence="7" key="1">
    <citation type="journal article" date="2019" name="Int. J. Syst. Evol. Microbiol.">
        <title>The Global Catalogue of Microorganisms (GCM) 10K type strain sequencing project: providing services to taxonomists for standard genome sequencing and annotation.</title>
        <authorList>
            <consortium name="The Broad Institute Genomics Platform"/>
            <consortium name="The Broad Institute Genome Sequencing Center for Infectious Disease"/>
            <person name="Wu L."/>
            <person name="Ma J."/>
        </authorList>
    </citation>
    <scope>NUCLEOTIDE SEQUENCE [LARGE SCALE GENOMIC DNA]</scope>
    <source>
        <strain evidence="7">CGMCC 1.15643</strain>
    </source>
</reference>
<dbReference type="Proteomes" id="UP001595976">
    <property type="component" value="Unassembled WGS sequence"/>
</dbReference>
<gene>
    <name evidence="6" type="ORF">ACFPK2_18385</name>
</gene>
<dbReference type="SUPFAM" id="SSF46785">
    <property type="entry name" value="Winged helix' DNA-binding domain"/>
    <property type="match status" value="1"/>
</dbReference>
<proteinExistence type="predicted"/>
<dbReference type="PROSITE" id="PS50042">
    <property type="entry name" value="CNMP_BINDING_3"/>
    <property type="match status" value="1"/>
</dbReference>
<sequence>MLTATHMAIEVPLPAPFLSGSFPRRQFAKGAFIKQPDDRSGNIYLIEAGKVVPFFLGPQGQDVPFKELEAGDFVGDLSAFGSEEPATYFQAIEDTVVLVLNRGQFLEALRTVPEFAELVTKTLYSRLRIMKQLYIESRLLPMKARLYAELIRHAVRDARGRLRIVPAPTHAELARRIASQRETVTKQMSHLVKMGVIDNSAGYIEVADEAYLRSEIGKELGFLDFK</sequence>
<dbReference type="Pfam" id="PF13545">
    <property type="entry name" value="HTH_Crp_2"/>
    <property type="match status" value="1"/>
</dbReference>
<dbReference type="EMBL" id="JBHSLI010000007">
    <property type="protein sequence ID" value="MFC5294963.1"/>
    <property type="molecule type" value="Genomic_DNA"/>
</dbReference>
<name>A0ABW0F7Q0_9HYPH</name>
<evidence type="ECO:0000259" key="4">
    <source>
        <dbReference type="PROSITE" id="PS50042"/>
    </source>
</evidence>
<dbReference type="CDD" id="cd00038">
    <property type="entry name" value="CAP_ED"/>
    <property type="match status" value="1"/>
</dbReference>
<protein>
    <submittedName>
        <fullName evidence="6">Crp/Fnr family transcriptional regulator</fullName>
    </submittedName>
</protein>
<feature type="domain" description="Cyclic nucleotide-binding" evidence="4">
    <location>
        <begin position="25"/>
        <end position="126"/>
    </location>
</feature>
<evidence type="ECO:0000256" key="2">
    <source>
        <dbReference type="ARBA" id="ARBA00023125"/>
    </source>
</evidence>
<dbReference type="SUPFAM" id="SSF51206">
    <property type="entry name" value="cAMP-binding domain-like"/>
    <property type="match status" value="1"/>
</dbReference>
<keyword evidence="7" id="KW-1185">Reference proteome</keyword>
<accession>A0ABW0F7Q0</accession>
<dbReference type="InterPro" id="IPR050397">
    <property type="entry name" value="Env_Response_Regulators"/>
</dbReference>
<keyword evidence="2" id="KW-0238">DNA-binding</keyword>
<dbReference type="Gene3D" id="2.60.120.10">
    <property type="entry name" value="Jelly Rolls"/>
    <property type="match status" value="1"/>
</dbReference>
<evidence type="ECO:0000313" key="6">
    <source>
        <dbReference type="EMBL" id="MFC5294963.1"/>
    </source>
</evidence>
<dbReference type="Pfam" id="PF00027">
    <property type="entry name" value="cNMP_binding"/>
    <property type="match status" value="1"/>
</dbReference>
<organism evidence="6 7">
    <name type="scientific">Bosea minatitlanensis</name>
    <dbReference type="NCBI Taxonomy" id="128782"/>
    <lineage>
        <taxon>Bacteria</taxon>
        <taxon>Pseudomonadati</taxon>
        <taxon>Pseudomonadota</taxon>
        <taxon>Alphaproteobacteria</taxon>
        <taxon>Hyphomicrobiales</taxon>
        <taxon>Boseaceae</taxon>
        <taxon>Bosea</taxon>
    </lineage>
</organism>
<dbReference type="RefSeq" id="WP_260348071.1">
    <property type="nucleotide sequence ID" value="NZ_JAOAOS010000003.1"/>
</dbReference>
<evidence type="ECO:0000259" key="5">
    <source>
        <dbReference type="PROSITE" id="PS51063"/>
    </source>
</evidence>
<dbReference type="InterPro" id="IPR018490">
    <property type="entry name" value="cNMP-bd_dom_sf"/>
</dbReference>
<dbReference type="PANTHER" id="PTHR24567">
    <property type="entry name" value="CRP FAMILY TRANSCRIPTIONAL REGULATORY PROTEIN"/>
    <property type="match status" value="1"/>
</dbReference>
<dbReference type="InterPro" id="IPR000595">
    <property type="entry name" value="cNMP-bd_dom"/>
</dbReference>
<dbReference type="InterPro" id="IPR036390">
    <property type="entry name" value="WH_DNA-bd_sf"/>
</dbReference>
<dbReference type="SMART" id="SM00419">
    <property type="entry name" value="HTH_CRP"/>
    <property type="match status" value="1"/>
</dbReference>
<dbReference type="SMART" id="SM00100">
    <property type="entry name" value="cNMP"/>
    <property type="match status" value="1"/>
</dbReference>
<feature type="domain" description="HTH crp-type" evidence="5">
    <location>
        <begin position="140"/>
        <end position="210"/>
    </location>
</feature>
<keyword evidence="1" id="KW-0805">Transcription regulation</keyword>
<dbReference type="PANTHER" id="PTHR24567:SF74">
    <property type="entry name" value="HTH-TYPE TRANSCRIPTIONAL REGULATOR ARCR"/>
    <property type="match status" value="1"/>
</dbReference>
<dbReference type="InterPro" id="IPR014710">
    <property type="entry name" value="RmlC-like_jellyroll"/>
</dbReference>
<comment type="caution">
    <text evidence="6">The sequence shown here is derived from an EMBL/GenBank/DDBJ whole genome shotgun (WGS) entry which is preliminary data.</text>
</comment>
<dbReference type="PROSITE" id="PS51063">
    <property type="entry name" value="HTH_CRP_2"/>
    <property type="match status" value="1"/>
</dbReference>